<protein>
    <submittedName>
        <fullName evidence="1">Uncharacterized protein</fullName>
    </submittedName>
</protein>
<organism evidence="1 2">
    <name type="scientific">Candidatus Woesebacteria bacterium RIFCSPHIGHO2_01_FULL_40_22</name>
    <dbReference type="NCBI Taxonomy" id="1802499"/>
    <lineage>
        <taxon>Bacteria</taxon>
        <taxon>Candidatus Woeseibacteriota</taxon>
    </lineage>
</organism>
<accession>A0A1F7YI63</accession>
<proteinExistence type="predicted"/>
<dbReference type="Proteomes" id="UP000179221">
    <property type="component" value="Unassembled WGS sequence"/>
</dbReference>
<gene>
    <name evidence="1" type="ORF">A2628_05980</name>
</gene>
<dbReference type="EMBL" id="MGGL01000008">
    <property type="protein sequence ID" value="OGM26962.1"/>
    <property type="molecule type" value="Genomic_DNA"/>
</dbReference>
<dbReference type="AlphaFoldDB" id="A0A1F7YI63"/>
<sequence>MSNEQKEWWTIRLPIGKKEKNPQPHIGGFKMKETIFLPPSNFLDNLSSYFHEAGRIIGETMSFSDGSVLLPDEAKIAKLPLNFQERLRILKHIVGKQDKAMDSFEESVASKILHLYTKGNYPLDRIKLINLNHVQFQKFLEHLAKDQEPNDVYEVDKQGNLFPKSTDRGFLIELPAYAVEIAGMTILSNSFSSADFKFKVIEGKTEGSHDRALSEVLVAYKETGRILPSALDYQRFTEHHQIHR</sequence>
<reference evidence="1 2" key="1">
    <citation type="journal article" date="2016" name="Nat. Commun.">
        <title>Thousands of microbial genomes shed light on interconnected biogeochemical processes in an aquifer system.</title>
        <authorList>
            <person name="Anantharaman K."/>
            <person name="Brown C.T."/>
            <person name="Hug L.A."/>
            <person name="Sharon I."/>
            <person name="Castelle C.J."/>
            <person name="Probst A.J."/>
            <person name="Thomas B.C."/>
            <person name="Singh A."/>
            <person name="Wilkins M.J."/>
            <person name="Karaoz U."/>
            <person name="Brodie E.L."/>
            <person name="Williams K.H."/>
            <person name="Hubbard S.S."/>
            <person name="Banfield J.F."/>
        </authorList>
    </citation>
    <scope>NUCLEOTIDE SEQUENCE [LARGE SCALE GENOMIC DNA]</scope>
</reference>
<evidence type="ECO:0000313" key="1">
    <source>
        <dbReference type="EMBL" id="OGM26962.1"/>
    </source>
</evidence>
<name>A0A1F7YI63_9BACT</name>
<comment type="caution">
    <text evidence="1">The sequence shown here is derived from an EMBL/GenBank/DDBJ whole genome shotgun (WGS) entry which is preliminary data.</text>
</comment>
<evidence type="ECO:0000313" key="2">
    <source>
        <dbReference type="Proteomes" id="UP000179221"/>
    </source>
</evidence>